<sequence>MRRSFFGGVVSVKEPLFLDGSPEQSIVLSQACLSKSPKDGERVLLRVMPGHEEAAVIGSINPGQGLDCLKLRFVVSEAVWLQLEGSEDAEVHVTGSVEFANVRSRGSRNRNDPNSPFNFSGPGQRAFNSVHRWNDRDMDFRAPRARGVGPTKYRPEITPEPLELDPTLWNYDGMTLTVIEADSSDEEAEPYYVILRFEGHEL</sequence>
<dbReference type="Pfam" id="PF17800">
    <property type="entry name" value="NPL"/>
    <property type="match status" value="1"/>
</dbReference>
<evidence type="ECO:0000313" key="4">
    <source>
        <dbReference type="Proteomes" id="UP001157974"/>
    </source>
</evidence>
<comment type="caution">
    <text evidence="3">The sequence shown here is derived from an EMBL/GenBank/DDBJ whole genome shotgun (WGS) entry which is preliminary data.</text>
</comment>
<proteinExistence type="predicted"/>
<name>A0AAV8UR93_9RHOD</name>
<evidence type="ECO:0000256" key="1">
    <source>
        <dbReference type="SAM" id="MobiDB-lite"/>
    </source>
</evidence>
<dbReference type="InterPro" id="IPR041232">
    <property type="entry name" value="NPL"/>
</dbReference>
<dbReference type="EMBL" id="JAMWBK010000006">
    <property type="protein sequence ID" value="KAJ8904006.1"/>
    <property type="molecule type" value="Genomic_DNA"/>
</dbReference>
<evidence type="ECO:0000259" key="2">
    <source>
        <dbReference type="Pfam" id="PF17800"/>
    </source>
</evidence>
<gene>
    <name evidence="3" type="ORF">NDN08_000536</name>
</gene>
<dbReference type="AlphaFoldDB" id="A0AAV8UR93"/>
<feature type="domain" description="Nucleoplasmin-like" evidence="2">
    <location>
        <begin position="5"/>
        <end position="97"/>
    </location>
</feature>
<keyword evidence="4" id="KW-1185">Reference proteome</keyword>
<feature type="region of interest" description="Disordered" evidence="1">
    <location>
        <begin position="103"/>
        <end position="123"/>
    </location>
</feature>
<organism evidence="3 4">
    <name type="scientific">Rhodosorus marinus</name>
    <dbReference type="NCBI Taxonomy" id="101924"/>
    <lineage>
        <taxon>Eukaryota</taxon>
        <taxon>Rhodophyta</taxon>
        <taxon>Stylonematophyceae</taxon>
        <taxon>Stylonematales</taxon>
        <taxon>Stylonemataceae</taxon>
        <taxon>Rhodosorus</taxon>
    </lineage>
</organism>
<evidence type="ECO:0000313" key="3">
    <source>
        <dbReference type="EMBL" id="KAJ8904006.1"/>
    </source>
</evidence>
<reference evidence="3 4" key="1">
    <citation type="journal article" date="2023" name="Nat. Commun.">
        <title>Origin of minicircular mitochondrial genomes in red algae.</title>
        <authorList>
            <person name="Lee Y."/>
            <person name="Cho C.H."/>
            <person name="Lee Y.M."/>
            <person name="Park S.I."/>
            <person name="Yang J.H."/>
            <person name="West J.A."/>
            <person name="Bhattacharya D."/>
            <person name="Yoon H.S."/>
        </authorList>
    </citation>
    <scope>NUCLEOTIDE SEQUENCE [LARGE SCALE GENOMIC DNA]</scope>
    <source>
        <strain evidence="3 4">CCMP1338</strain>
        <tissue evidence="3">Whole cell</tissue>
    </source>
</reference>
<protein>
    <recommendedName>
        <fullName evidence="2">Nucleoplasmin-like domain-containing protein</fullName>
    </recommendedName>
</protein>
<dbReference type="Proteomes" id="UP001157974">
    <property type="component" value="Unassembled WGS sequence"/>
</dbReference>
<accession>A0AAV8UR93</accession>